<evidence type="ECO:0000256" key="1">
    <source>
        <dbReference type="SAM" id="MobiDB-lite"/>
    </source>
</evidence>
<accession>A0A2A6FSS4</accession>
<dbReference type="AlphaFoldDB" id="A0A2A6FSS4"/>
<evidence type="ECO:0000313" key="2">
    <source>
        <dbReference type="EMBL" id="PDQ35728.1"/>
    </source>
</evidence>
<dbReference type="Proteomes" id="UP000219994">
    <property type="component" value="Unassembled WGS sequence"/>
</dbReference>
<comment type="caution">
    <text evidence="2">The sequence shown here is derived from an EMBL/GenBank/DDBJ whole genome shotgun (WGS) entry which is preliminary data.</text>
</comment>
<protein>
    <submittedName>
        <fullName evidence="2">Uncharacterized protein</fullName>
    </submittedName>
</protein>
<reference evidence="3" key="1">
    <citation type="submission" date="2017-03" db="EMBL/GenBank/DDBJ databases">
        <authorList>
            <person name="Lund M.B."/>
        </authorList>
    </citation>
    <scope>NUCLEOTIDE SEQUENCE [LARGE SCALE GENOMIC DNA]</scope>
</reference>
<gene>
    <name evidence="2" type="ORF">B5766_04535</name>
</gene>
<sequence>MTVYNELPVTAPDSQAEQGTGSSSRRRRRVFAILAATPPPGTPSVANRAVTTTDTVSLTNLVSVFTPTDPCFAVTTGSGLASAQAGSVTRNLVAASGAGL</sequence>
<feature type="compositionally biased region" description="Polar residues" evidence="1">
    <location>
        <begin position="12"/>
        <end position="21"/>
    </location>
</feature>
<feature type="region of interest" description="Disordered" evidence="1">
    <location>
        <begin position="1"/>
        <end position="26"/>
    </location>
</feature>
<dbReference type="EMBL" id="NAEP01000028">
    <property type="protein sequence ID" value="PDQ35728.1"/>
    <property type="molecule type" value="Genomic_DNA"/>
</dbReference>
<organism evidence="2 3">
    <name type="scientific">Candidatus Lumbricidiphila eiseniae</name>
    <dbReference type="NCBI Taxonomy" id="1969409"/>
    <lineage>
        <taxon>Bacteria</taxon>
        <taxon>Bacillati</taxon>
        <taxon>Actinomycetota</taxon>
        <taxon>Actinomycetes</taxon>
        <taxon>Micrococcales</taxon>
        <taxon>Microbacteriaceae</taxon>
        <taxon>Candidatus Lumbricidiphila</taxon>
    </lineage>
</organism>
<proteinExistence type="predicted"/>
<evidence type="ECO:0000313" key="3">
    <source>
        <dbReference type="Proteomes" id="UP000219994"/>
    </source>
</evidence>
<name>A0A2A6FSS4_9MICO</name>